<sequence>MIHSNLFPYLNIFLTCLFSSVLSLVPGNVGSNPLCTFPRLDSIDPGIDVLGDREKANICSLPRPSQLCSRGRGEADEACKRIASVAGDTSNPRCLRKRTCGFHVKRPVQHPNEPGDAYVSLCKTEYDGVIFPCRENNLHIVDPFYNEDIFGTVDEPSEPPPNWIEDTSDSTSPVWSSTSLPRMNKTKTPPKNKPKLSESDKEKGSQLFSKYIAYKLSKMDRIQARFAERLISEVTFQGDSGSLNRNVKLVELSEADLANPLPLHPARVGYASKDGQSFKIMDTPDDVRQQRSKTVTFISE</sequence>
<reference evidence="3" key="1">
    <citation type="submission" date="2021-05" db="EMBL/GenBank/DDBJ databases">
        <authorList>
            <person name="Alioto T."/>
            <person name="Alioto T."/>
            <person name="Gomez Garrido J."/>
        </authorList>
    </citation>
    <scope>NUCLEOTIDE SEQUENCE</scope>
</reference>
<evidence type="ECO:0000256" key="2">
    <source>
        <dbReference type="SAM" id="SignalP"/>
    </source>
</evidence>
<dbReference type="EMBL" id="HBUF01171773">
    <property type="protein sequence ID" value="CAG6652510.1"/>
    <property type="molecule type" value="Transcribed_RNA"/>
</dbReference>
<dbReference type="EMBL" id="HBUF01171774">
    <property type="protein sequence ID" value="CAG6652511.1"/>
    <property type="molecule type" value="Transcribed_RNA"/>
</dbReference>
<dbReference type="EMBL" id="HBUF01171772">
    <property type="protein sequence ID" value="CAG6652509.1"/>
    <property type="molecule type" value="Transcribed_RNA"/>
</dbReference>
<feature type="compositionally biased region" description="Low complexity" evidence="1">
    <location>
        <begin position="169"/>
        <end position="179"/>
    </location>
</feature>
<feature type="region of interest" description="Disordered" evidence="1">
    <location>
        <begin position="151"/>
        <end position="202"/>
    </location>
</feature>
<feature type="chain" id="PRO_5035703558" evidence="2">
    <location>
        <begin position="24"/>
        <end position="300"/>
    </location>
</feature>
<name>A0A8D8RK12_9HEMI</name>
<evidence type="ECO:0000313" key="3">
    <source>
        <dbReference type="EMBL" id="CAG6652510.1"/>
    </source>
</evidence>
<keyword evidence="2" id="KW-0732">Signal</keyword>
<organism evidence="3">
    <name type="scientific">Cacopsylla melanoneura</name>
    <dbReference type="NCBI Taxonomy" id="428564"/>
    <lineage>
        <taxon>Eukaryota</taxon>
        <taxon>Metazoa</taxon>
        <taxon>Ecdysozoa</taxon>
        <taxon>Arthropoda</taxon>
        <taxon>Hexapoda</taxon>
        <taxon>Insecta</taxon>
        <taxon>Pterygota</taxon>
        <taxon>Neoptera</taxon>
        <taxon>Paraneoptera</taxon>
        <taxon>Hemiptera</taxon>
        <taxon>Sternorrhyncha</taxon>
        <taxon>Psylloidea</taxon>
        <taxon>Psyllidae</taxon>
        <taxon>Psyllinae</taxon>
        <taxon>Cacopsylla</taxon>
    </lineage>
</organism>
<feature type="signal peptide" evidence="2">
    <location>
        <begin position="1"/>
        <end position="23"/>
    </location>
</feature>
<feature type="compositionally biased region" description="Basic residues" evidence="1">
    <location>
        <begin position="184"/>
        <end position="194"/>
    </location>
</feature>
<protein>
    <submittedName>
        <fullName evidence="3">Uncharacterized protein</fullName>
    </submittedName>
</protein>
<proteinExistence type="predicted"/>
<evidence type="ECO:0000256" key="1">
    <source>
        <dbReference type="SAM" id="MobiDB-lite"/>
    </source>
</evidence>
<dbReference type="AlphaFoldDB" id="A0A8D8RK12"/>
<dbReference type="EMBL" id="HBUF01171775">
    <property type="protein sequence ID" value="CAG6652512.1"/>
    <property type="molecule type" value="Transcribed_RNA"/>
</dbReference>
<accession>A0A8D8RK12</accession>